<name>F7YDG4_MESOW</name>
<dbReference type="SUPFAM" id="SSF141066">
    <property type="entry name" value="ICP-like"/>
    <property type="match status" value="1"/>
</dbReference>
<dbReference type="Gene3D" id="2.60.40.2020">
    <property type="match status" value="1"/>
</dbReference>
<dbReference type="Proteomes" id="UP000001623">
    <property type="component" value="Chromosome"/>
</dbReference>
<accession>F7YDG4</accession>
<keyword evidence="1" id="KW-0646">Protease inhibitor</keyword>
<keyword evidence="2" id="KW-0789">Thiol protease inhibitor</keyword>
<feature type="domain" description="Proteinase inhibitor I42 chagasin" evidence="3">
    <location>
        <begin position="14"/>
        <end position="92"/>
    </location>
</feature>
<dbReference type="AlphaFoldDB" id="F7YDG4"/>
<dbReference type="InterPro" id="IPR018990">
    <property type="entry name" value="Prot_inh_I42_chagasin"/>
</dbReference>
<evidence type="ECO:0000259" key="3">
    <source>
        <dbReference type="Pfam" id="PF09394"/>
    </source>
</evidence>
<organism evidence="4 5">
    <name type="scientific">Mesorhizobium opportunistum (strain LMG 24607 / HAMBI 3007 / WSM2075)</name>
    <dbReference type="NCBI Taxonomy" id="536019"/>
    <lineage>
        <taxon>Bacteria</taxon>
        <taxon>Pseudomonadati</taxon>
        <taxon>Pseudomonadota</taxon>
        <taxon>Alphaproteobacteria</taxon>
        <taxon>Hyphomicrobiales</taxon>
        <taxon>Phyllobacteriaceae</taxon>
        <taxon>Mesorhizobium</taxon>
    </lineage>
</organism>
<evidence type="ECO:0000313" key="4">
    <source>
        <dbReference type="EMBL" id="AEH86760.1"/>
    </source>
</evidence>
<dbReference type="Pfam" id="PF09394">
    <property type="entry name" value="Inhibitor_I42"/>
    <property type="match status" value="1"/>
</dbReference>
<proteinExistence type="predicted"/>
<protein>
    <recommendedName>
        <fullName evidence="3">Proteinase inhibitor I42 chagasin domain-containing protein</fullName>
    </recommendedName>
</protein>
<dbReference type="InterPro" id="IPR036331">
    <property type="entry name" value="Chagasin-like_sf"/>
</dbReference>
<evidence type="ECO:0000256" key="1">
    <source>
        <dbReference type="ARBA" id="ARBA00022690"/>
    </source>
</evidence>
<dbReference type="STRING" id="536019.Mesop_2284"/>
<reference evidence="4 5" key="1">
    <citation type="submission" date="2010-10" db="EMBL/GenBank/DDBJ databases">
        <title>Complete sequence of Mesorhizobium opportunistum WSM2075.</title>
        <authorList>
            <consortium name="US DOE Joint Genome Institute"/>
            <person name="Lucas S."/>
            <person name="Copeland A."/>
            <person name="Lapidus A."/>
            <person name="Cheng J.-F."/>
            <person name="Bruce D."/>
            <person name="Goodwin L."/>
            <person name="Pitluck S."/>
            <person name="Chertkov O."/>
            <person name="Misra M."/>
            <person name="Detter J.C."/>
            <person name="Han C."/>
            <person name="Tapia R."/>
            <person name="Land M."/>
            <person name="Hauser L."/>
            <person name="Kyrpides N."/>
            <person name="Ovchinnikova G."/>
            <person name="Mavrommatis K.M."/>
            <person name="Tiwari R.P."/>
            <person name="Howieson J.G."/>
            <person name="O'Hara G.W."/>
            <person name="Nandasena K.G."/>
            <person name="Woyke T."/>
        </authorList>
    </citation>
    <scope>NUCLEOTIDE SEQUENCE [LARGE SCALE GENOMIC DNA]</scope>
    <source>
        <strain evidence="5">LMG 24607 / HAMBI 3007 / WSM2075</strain>
    </source>
</reference>
<dbReference type="KEGG" id="mop:Mesop_2284"/>
<dbReference type="EMBL" id="CP002279">
    <property type="protein sequence ID" value="AEH86760.1"/>
    <property type="molecule type" value="Genomic_DNA"/>
</dbReference>
<evidence type="ECO:0000256" key="2">
    <source>
        <dbReference type="ARBA" id="ARBA00022704"/>
    </source>
</evidence>
<dbReference type="HOGENOM" id="CLU_2330490_0_0_5"/>
<sequence>MANERATMNFQPAIGEQIVVELPATPGAGVVWSVPPAPAGCTITQIESKPDDTGIGGTTLQRFTVSCGKPGQIQLRFELKRPWEDIVRAVQPVTIDVK</sequence>
<gene>
    <name evidence="4" type="ordered locus">Mesop_2284</name>
</gene>
<evidence type="ECO:0000313" key="5">
    <source>
        <dbReference type="Proteomes" id="UP000001623"/>
    </source>
</evidence>
<dbReference type="GO" id="GO:0004869">
    <property type="term" value="F:cysteine-type endopeptidase inhibitor activity"/>
    <property type="evidence" value="ECO:0007669"/>
    <property type="project" value="UniProtKB-KW"/>
</dbReference>